<dbReference type="Pfam" id="PF06058">
    <property type="entry name" value="DCP1"/>
    <property type="match status" value="1"/>
</dbReference>
<dbReference type="PANTHER" id="PTHR16290:SF5">
    <property type="entry name" value="MRNA-DECAPPING ENZYME 1B"/>
    <property type="match status" value="1"/>
</dbReference>
<feature type="region of interest" description="Disordered" evidence="11">
    <location>
        <begin position="347"/>
        <end position="380"/>
    </location>
</feature>
<gene>
    <name evidence="14" type="primary">dcp1b</name>
</gene>
<proteinExistence type="inferred from homology"/>
<feature type="region of interest" description="Disordered" evidence="11">
    <location>
        <begin position="184"/>
        <end position="203"/>
    </location>
</feature>
<reference evidence="14" key="1">
    <citation type="submission" date="2025-08" db="UniProtKB">
        <authorList>
            <consortium name="RefSeq"/>
        </authorList>
    </citation>
    <scope>IDENTIFICATION</scope>
</reference>
<dbReference type="RefSeq" id="XP_029017834.1">
    <property type="nucleotide sequence ID" value="XM_029162001.3"/>
</dbReference>
<comment type="catalytic activity">
    <reaction evidence="10">
        <text>a 5'-end (N(7)-methyl 5'-triphosphoguanosine)-ribonucleoside in mRNA + H2O = N(7)-methyl-GDP + a 5'-end phospho-ribonucleoside in mRNA + 2 H(+)</text>
        <dbReference type="Rhea" id="RHEA:67484"/>
        <dbReference type="Rhea" id="RHEA-COMP:15692"/>
        <dbReference type="Rhea" id="RHEA-COMP:17167"/>
        <dbReference type="ChEBI" id="CHEBI:15377"/>
        <dbReference type="ChEBI" id="CHEBI:15378"/>
        <dbReference type="ChEBI" id="CHEBI:63714"/>
        <dbReference type="ChEBI" id="CHEBI:138282"/>
        <dbReference type="ChEBI" id="CHEBI:156461"/>
        <dbReference type="EC" id="3.6.1.62"/>
    </reaction>
    <physiologicalReaction direction="left-to-right" evidence="10">
        <dbReference type="Rhea" id="RHEA:67485"/>
    </physiologicalReaction>
</comment>
<name>A0A6P7NK10_BETSP</name>
<keyword evidence="5" id="KW-0597">Phosphoprotein</keyword>
<feature type="region of interest" description="Disordered" evidence="11">
    <location>
        <begin position="450"/>
        <end position="495"/>
    </location>
</feature>
<feature type="region of interest" description="Disordered" evidence="11">
    <location>
        <begin position="241"/>
        <end position="261"/>
    </location>
</feature>
<evidence type="ECO:0000256" key="3">
    <source>
        <dbReference type="ARBA" id="ARBA00008778"/>
    </source>
</evidence>
<dbReference type="InParanoid" id="A0A6P7NK10"/>
<dbReference type="GO" id="GO:0003729">
    <property type="term" value="F:mRNA binding"/>
    <property type="evidence" value="ECO:0007669"/>
    <property type="project" value="TreeGrafter"/>
</dbReference>
<evidence type="ECO:0000256" key="10">
    <source>
        <dbReference type="ARBA" id="ARBA00047661"/>
    </source>
</evidence>
<dbReference type="EC" id="3.6.1.62" evidence="9"/>
<evidence type="ECO:0000256" key="9">
    <source>
        <dbReference type="ARBA" id="ARBA00026102"/>
    </source>
</evidence>
<accession>A0A6P7NK10</accession>
<evidence type="ECO:0000256" key="8">
    <source>
        <dbReference type="ARBA" id="ARBA00023242"/>
    </source>
</evidence>
<dbReference type="GO" id="GO:0000932">
    <property type="term" value="C:P-body"/>
    <property type="evidence" value="ECO:0007669"/>
    <property type="project" value="TreeGrafter"/>
</dbReference>
<feature type="compositionally biased region" description="Basic and acidic residues" evidence="11">
    <location>
        <begin position="184"/>
        <end position="196"/>
    </location>
</feature>
<keyword evidence="8" id="KW-0539">Nucleus</keyword>
<comment type="subcellular location">
    <subcellularLocation>
        <location evidence="2">Cytoplasm</location>
    </subcellularLocation>
    <subcellularLocation>
        <location evidence="1">Nucleus</location>
    </subcellularLocation>
</comment>
<dbReference type="GO" id="GO:0008047">
    <property type="term" value="F:enzyme activator activity"/>
    <property type="evidence" value="ECO:0007669"/>
    <property type="project" value="InterPro"/>
</dbReference>
<evidence type="ECO:0000256" key="6">
    <source>
        <dbReference type="ARBA" id="ARBA00022801"/>
    </source>
</evidence>
<dbReference type="PANTHER" id="PTHR16290">
    <property type="entry name" value="TRANSCRIPTION FACTOR SMIF DECAPPING ENZYME DCP1"/>
    <property type="match status" value="1"/>
</dbReference>
<evidence type="ECO:0000313" key="14">
    <source>
        <dbReference type="RefSeq" id="XP_029017834.1"/>
    </source>
</evidence>
<dbReference type="InterPro" id="IPR011993">
    <property type="entry name" value="PH-like_dom_sf"/>
</dbReference>
<evidence type="ECO:0000256" key="4">
    <source>
        <dbReference type="ARBA" id="ARBA00022490"/>
    </source>
</evidence>
<protein>
    <recommendedName>
        <fullName evidence="9">5'-(N(7)-methylguanosine 5'-triphospho)-[mRNA] hydrolase</fullName>
        <ecNumber evidence="9">3.6.1.62</ecNumber>
    </recommendedName>
</protein>
<evidence type="ECO:0000256" key="11">
    <source>
        <dbReference type="SAM" id="MobiDB-lite"/>
    </source>
</evidence>
<dbReference type="Proteomes" id="UP000515150">
    <property type="component" value="Chromosome 9"/>
</dbReference>
<feature type="compositionally biased region" description="Basic residues" evidence="11">
    <location>
        <begin position="354"/>
        <end position="376"/>
    </location>
</feature>
<dbReference type="CTD" id="196513"/>
<dbReference type="Gene3D" id="2.30.29.30">
    <property type="entry name" value="Pleckstrin-homology domain (PH domain)/Phosphotyrosine-binding domain (PTB)"/>
    <property type="match status" value="1"/>
</dbReference>
<dbReference type="GeneID" id="114862072"/>
<dbReference type="OrthoDB" id="440673at2759"/>
<feature type="domain" description="mRNA-decapping enzyme C-terminal" evidence="12">
    <location>
        <begin position="617"/>
        <end position="657"/>
    </location>
</feature>
<dbReference type="InterPro" id="IPR031953">
    <property type="entry name" value="mRNA_decap_C"/>
</dbReference>
<dbReference type="KEGG" id="bspl:114862072"/>
<dbReference type="GO" id="GO:0031087">
    <property type="term" value="P:deadenylation-independent decapping of nuclear-transcribed mRNA"/>
    <property type="evidence" value="ECO:0007669"/>
    <property type="project" value="TreeGrafter"/>
</dbReference>
<comment type="similarity">
    <text evidence="3">Belongs to the DCP1 family.</text>
</comment>
<dbReference type="GO" id="GO:0000290">
    <property type="term" value="P:deadenylation-dependent decapping of nuclear-transcribed mRNA"/>
    <property type="evidence" value="ECO:0007669"/>
    <property type="project" value="InterPro"/>
</dbReference>
<dbReference type="FunFam" id="2.30.29.30:FF:000097">
    <property type="entry name" value="Putative mRNA-decapping enzyme 1A"/>
    <property type="match status" value="1"/>
</dbReference>
<dbReference type="InterPro" id="IPR010334">
    <property type="entry name" value="Dcp1"/>
</dbReference>
<keyword evidence="6" id="KW-0378">Hydrolase</keyword>
<organism evidence="13 14">
    <name type="scientific">Betta splendens</name>
    <name type="common">Siamese fighting fish</name>
    <dbReference type="NCBI Taxonomy" id="158456"/>
    <lineage>
        <taxon>Eukaryota</taxon>
        <taxon>Metazoa</taxon>
        <taxon>Chordata</taxon>
        <taxon>Craniata</taxon>
        <taxon>Vertebrata</taxon>
        <taxon>Euteleostomi</taxon>
        <taxon>Actinopterygii</taxon>
        <taxon>Neopterygii</taxon>
        <taxon>Teleostei</taxon>
        <taxon>Neoteleostei</taxon>
        <taxon>Acanthomorphata</taxon>
        <taxon>Anabantaria</taxon>
        <taxon>Anabantiformes</taxon>
        <taxon>Anabantoidei</taxon>
        <taxon>Osphronemidae</taxon>
        <taxon>Betta</taxon>
    </lineage>
</organism>
<feature type="compositionally biased region" description="Polar residues" evidence="11">
    <location>
        <begin position="450"/>
        <end position="491"/>
    </location>
</feature>
<dbReference type="Gene3D" id="6.10.140.2030">
    <property type="match status" value="1"/>
</dbReference>
<evidence type="ECO:0000313" key="13">
    <source>
        <dbReference type="Proteomes" id="UP000515150"/>
    </source>
</evidence>
<dbReference type="GO" id="GO:0005634">
    <property type="term" value="C:nucleus"/>
    <property type="evidence" value="ECO:0007669"/>
    <property type="project" value="UniProtKB-SubCell"/>
</dbReference>
<dbReference type="AlphaFoldDB" id="A0A6P7NK10"/>
<evidence type="ECO:0000259" key="12">
    <source>
        <dbReference type="Pfam" id="PF16741"/>
    </source>
</evidence>
<keyword evidence="4" id="KW-0963">Cytoplasm</keyword>
<dbReference type="Pfam" id="PF16741">
    <property type="entry name" value="mRNA_decap_C"/>
    <property type="match status" value="1"/>
</dbReference>
<sequence>MTATSAGSGSYLAAKGLDISLAALRRQDPYINNIVDVASQVALYTFNNRSNEWEKTEVEGTLFVYTRLASPRHGFTIMNRLSMENLTEPITKDLDFQLQDPFLLYRNARLVIHGIWFYDKEDCRRIAQRMKILTQQEQVLAQSQGGWLSPGGGGGGGGLGIPGGGGSDGKAVDIIQMLTKARTEYDKDKSTSEPKEIGGSSVLYGNPNLIKPIPVKPLTQDDEGTEPKSLSLATLFGSQHSPKLDPVSPMAAAATGSSTGKVLRPPVARTLTYDGKLKSGSVSSQGGNVAMAVCSDGRIRTVGEDAQQQQENQSQHCPAIQKLMHGQRGAGVVLQTLSESPENKLCDNGVPLEHHHHHHHLYHHQQQRHHHHHHQQHQPDPIKKLFQTQTGPLASSSSSSFPSTVSSCCSKSLPLQQNPHLTSPSVVVDPVSCSHLQLQQNQQLFISLSKPQTEAQHNSQSALTAQGSGLLPSQGTNDQGIQPLQGPSSQMPGVVSPHELLHKLQLVQQEQIQASPDPPRLCPGLAPRFLGPTQSQGADSVGDPVFNQTAAALDQKATMQFQVISPQRIPATVAPTLLLSPSVFSQAKSTSSLSTGAKESCPAPLNLPRPLVQEEVRVLSRSQLQLTLLHLIQTDSSFLDSIYQVYVSRFADNPSSKY</sequence>
<dbReference type="SUPFAM" id="SSF50729">
    <property type="entry name" value="PH domain-like"/>
    <property type="match status" value="1"/>
</dbReference>
<evidence type="ECO:0000256" key="7">
    <source>
        <dbReference type="ARBA" id="ARBA00023161"/>
    </source>
</evidence>
<evidence type="ECO:0000256" key="5">
    <source>
        <dbReference type="ARBA" id="ARBA00022553"/>
    </source>
</evidence>
<keyword evidence="7" id="KW-0866">Nonsense-mediated mRNA decay</keyword>
<dbReference type="GO" id="GO:0000184">
    <property type="term" value="P:nuclear-transcribed mRNA catabolic process, nonsense-mediated decay"/>
    <property type="evidence" value="ECO:0007669"/>
    <property type="project" value="UniProtKB-KW"/>
</dbReference>
<evidence type="ECO:0000256" key="2">
    <source>
        <dbReference type="ARBA" id="ARBA00004496"/>
    </source>
</evidence>
<dbReference type="CDD" id="cd09804">
    <property type="entry name" value="Dcp1"/>
    <property type="match status" value="1"/>
</dbReference>
<dbReference type="GO" id="GO:0140933">
    <property type="term" value="F:5'-(N(7)-methylguanosine 5'-triphospho)-[mRNA] hydrolase activity"/>
    <property type="evidence" value="ECO:0007669"/>
    <property type="project" value="UniProtKB-EC"/>
</dbReference>
<evidence type="ECO:0000256" key="1">
    <source>
        <dbReference type="ARBA" id="ARBA00004123"/>
    </source>
</evidence>
<keyword evidence="13" id="KW-1185">Reference proteome</keyword>